<evidence type="ECO:0000259" key="3">
    <source>
        <dbReference type="Pfam" id="PF20642"/>
    </source>
</evidence>
<dbReference type="PANTHER" id="PTHR15319:SF1">
    <property type="entry name" value="TATA BOX-BINDING PROTEIN-ASSOCIATED FACTOR RNA POLYMERASE I SUBUNIT C"/>
    <property type="match status" value="1"/>
</dbReference>
<dbReference type="SUPFAM" id="SSF50978">
    <property type="entry name" value="WD40 repeat-like"/>
    <property type="match status" value="1"/>
</dbReference>
<feature type="compositionally biased region" description="Basic residues" evidence="1">
    <location>
        <begin position="1065"/>
        <end position="1075"/>
    </location>
</feature>
<dbReference type="InterPro" id="IPR038801">
    <property type="entry name" value="TAF1C"/>
</dbReference>
<accession>A0A665T8N7</accession>
<reference evidence="4" key="1">
    <citation type="submission" date="2021-04" db="EMBL/GenBank/DDBJ databases">
        <authorList>
            <consortium name="Wellcome Sanger Institute Data Sharing"/>
        </authorList>
    </citation>
    <scope>NUCLEOTIDE SEQUENCE [LARGE SCALE GENOMIC DNA]</scope>
</reference>
<dbReference type="Proteomes" id="UP000472264">
    <property type="component" value="Chromosome 12"/>
</dbReference>
<dbReference type="RefSeq" id="XP_029371289.1">
    <property type="nucleotide sequence ID" value="XM_029515429.1"/>
</dbReference>
<dbReference type="GO" id="GO:0001650">
    <property type="term" value="C:fibrillar center"/>
    <property type="evidence" value="ECO:0007669"/>
    <property type="project" value="TreeGrafter"/>
</dbReference>
<dbReference type="OMA" id="CCRRWLK"/>
<dbReference type="InterPro" id="IPR036322">
    <property type="entry name" value="WD40_repeat_dom_sf"/>
</dbReference>
<evidence type="ECO:0000313" key="4">
    <source>
        <dbReference type="Ensembl" id="ENSENLP00000006495.1"/>
    </source>
</evidence>
<evidence type="ECO:0000256" key="1">
    <source>
        <dbReference type="SAM" id="MobiDB-lite"/>
    </source>
</evidence>
<name>A0A665T8N7_ECHNA</name>
<reference evidence="4" key="2">
    <citation type="submission" date="2025-08" db="UniProtKB">
        <authorList>
            <consortium name="Ensembl"/>
        </authorList>
    </citation>
    <scope>IDENTIFICATION</scope>
</reference>
<dbReference type="InterPro" id="IPR049087">
    <property type="entry name" value="TAF1C_beta-prop"/>
</dbReference>
<protein>
    <submittedName>
        <fullName evidence="4">Uncharacterized protein</fullName>
    </submittedName>
</protein>
<dbReference type="Pfam" id="PF20642">
    <property type="entry name" value="TAF1C_HB"/>
    <property type="match status" value="2"/>
</dbReference>
<evidence type="ECO:0000313" key="5">
    <source>
        <dbReference type="Proteomes" id="UP000472264"/>
    </source>
</evidence>
<dbReference type="AlphaFoldDB" id="A0A665T8N7"/>
<feature type="domain" description="TAF1C helical bundle" evidence="3">
    <location>
        <begin position="711"/>
        <end position="875"/>
    </location>
</feature>
<dbReference type="InterPro" id="IPR049090">
    <property type="entry name" value="TAF1C_HB"/>
</dbReference>
<feature type="compositionally biased region" description="Polar residues" evidence="1">
    <location>
        <begin position="1012"/>
        <end position="1064"/>
    </location>
</feature>
<sequence>MDYEFPQQLFPTFYNCGPPDSVPTGYGGGSWGSYGRVRPQGGSGPLSSWTFTPSHDVSGEKWRPTEPVPLPLLSPKNSYLWPSKPPDPKDFTEHMHNFFVDHYQDAFGCMSDILGKNFDFKEGRKEIDRKDSIKMFKVNQFLNMLNLKICHRAYSSKTLEMYSVLMSDVVHSVPPELLGSLLHEELTEQRNRLLFSEAATGGALNFIPFSQSGSGCLIYSGNKGLDCLNFHKVELQTHRGSSFTLDTSSSVPFSFQLKGPVRQISATSIFSNSCVAVRSDYLCGVWRVSERNEPRLLEVVNTREVSTCVNVSPHILGEVLVASESGAVNLWTVGRRLQVVRKESSNLYFNAKSLWRWCEFSAHPRVILYADRTGVELTDMRTNPCTAHTLFRISNTPECRRGERLILSRYLGDAHSFHHLITTQYSAYIMDERFPCVPMLKWDHAMQSPPLFCHVLSGSTSSSIEMDAVGSSRSTKVLLGSHSSQEITLLQYSGGKTEACFSRGPAQALFRPIDSLKQLPVQIPHRLDAANNRLSSPAAGLVCFERRSDGEECICILQLTEAGDIFYQILKLEHPDGGTSRPPAAEDEPAPPGAAKNPLKEATTLGRKVEQLVPDSQLDIADMLSDEGVIGPTQAPAALTFVAETPEKNQPEENTDSDVSDLGGRAKKLKQLCLQVIANDDPEENHVSGWDGVEKAEKVGRNKAELLQSKSQVQLSEAALLTWRRWLQKLMQKTNETKLRGCRLWHLTTRTQDILHLPNVEDEAEKECVQSLRKDMRTCMSKHSVLLHSNDSSLQGPDVVPVPNCVDTDMWRDQLSHRLTLSWQGEEVWRAWWEDKLGLNKEDKLRALRRKRKREKEAKRASGRRLELSGSFTSSVSYQSDLDSFSDSVGWSSATSQGVWSDEDITGPLSQLEGFLKVGSPRALTPSTLQADSQIPKPIATPQKNKEGGQQTHSSSQFLSQTVKPFSAAVSQRRTKKSDEHHLRSLFASQDEPWQHTISSLEESDAPPPTPSSSQRYSFQSAPQQSQRMDLSQDCSIWSGLSQSVPLSQGSQGRLGLSQVSHGSQLKRKKSRMGF</sequence>
<dbReference type="RefSeq" id="XP_029371288.1">
    <property type="nucleotide sequence ID" value="XM_029515428.1"/>
</dbReference>
<dbReference type="InParanoid" id="A0A665T8N7"/>
<gene>
    <name evidence="4" type="primary">taf1c</name>
</gene>
<organism evidence="4 5">
    <name type="scientific">Echeneis naucrates</name>
    <name type="common">Live sharksucker</name>
    <dbReference type="NCBI Taxonomy" id="173247"/>
    <lineage>
        <taxon>Eukaryota</taxon>
        <taxon>Metazoa</taxon>
        <taxon>Chordata</taxon>
        <taxon>Craniata</taxon>
        <taxon>Vertebrata</taxon>
        <taxon>Euteleostomi</taxon>
        <taxon>Actinopterygii</taxon>
        <taxon>Neopterygii</taxon>
        <taxon>Teleostei</taxon>
        <taxon>Neoteleostei</taxon>
        <taxon>Acanthomorphata</taxon>
        <taxon>Carangaria</taxon>
        <taxon>Carangiformes</taxon>
        <taxon>Echeneidae</taxon>
        <taxon>Echeneis</taxon>
    </lineage>
</organism>
<dbReference type="Pfam" id="PF20641">
    <property type="entry name" value="TAF1C_beta-prop"/>
    <property type="match status" value="1"/>
</dbReference>
<dbReference type="GO" id="GO:0001164">
    <property type="term" value="F:RNA polymerase I core promoter sequence-specific DNA binding"/>
    <property type="evidence" value="ECO:0007669"/>
    <property type="project" value="TreeGrafter"/>
</dbReference>
<dbReference type="GeneID" id="115051781"/>
<feature type="domain" description="TAF1C beta-propeller" evidence="2">
    <location>
        <begin position="275"/>
        <end position="412"/>
    </location>
</feature>
<feature type="domain" description="TAF1C helical bundle" evidence="3">
    <location>
        <begin position="531"/>
        <end position="600"/>
    </location>
</feature>
<dbReference type="CTD" id="9013"/>
<reference evidence="4" key="3">
    <citation type="submission" date="2025-09" db="UniProtKB">
        <authorList>
            <consortium name="Ensembl"/>
        </authorList>
    </citation>
    <scope>IDENTIFICATION</scope>
</reference>
<dbReference type="Ensembl" id="ENSENLT00000006788.1">
    <property type="protein sequence ID" value="ENSENLP00000006495.1"/>
    <property type="gene ID" value="ENSENLG00000003092.1"/>
</dbReference>
<evidence type="ECO:0000259" key="2">
    <source>
        <dbReference type="Pfam" id="PF20641"/>
    </source>
</evidence>
<keyword evidence="5" id="KW-1185">Reference proteome</keyword>
<dbReference type="PANTHER" id="PTHR15319">
    <property type="entry name" value="TATA BOX-BINDING PROTEIN ASSOCIATED FACTOR RNA POLYMERASE I SUBUNIT C"/>
    <property type="match status" value="1"/>
</dbReference>
<proteinExistence type="predicted"/>
<feature type="region of interest" description="Disordered" evidence="1">
    <location>
        <begin position="927"/>
        <end position="1075"/>
    </location>
</feature>
<feature type="region of interest" description="Disordered" evidence="1">
    <location>
        <begin position="574"/>
        <end position="598"/>
    </location>
</feature>
<feature type="compositionally biased region" description="Polar residues" evidence="1">
    <location>
        <begin position="948"/>
        <end position="972"/>
    </location>
</feature>